<keyword evidence="3" id="KW-1185">Reference proteome</keyword>
<keyword evidence="1" id="KW-0732">Signal</keyword>
<evidence type="ECO:0000313" key="3">
    <source>
        <dbReference type="Proteomes" id="UP000282613"/>
    </source>
</evidence>
<dbReference type="EMBL" id="UYRS01020066">
    <property type="protein sequence ID" value="VDK47760.1"/>
    <property type="molecule type" value="Genomic_DNA"/>
</dbReference>
<dbReference type="Proteomes" id="UP000282613">
    <property type="component" value="Unassembled WGS sequence"/>
</dbReference>
<reference evidence="2 3" key="1">
    <citation type="submission" date="2018-11" db="EMBL/GenBank/DDBJ databases">
        <authorList>
            <consortium name="Pathogen Informatics"/>
        </authorList>
    </citation>
    <scope>NUCLEOTIDE SEQUENCE [LARGE SCALE GENOMIC DNA]</scope>
</reference>
<evidence type="ECO:0000313" key="2">
    <source>
        <dbReference type="EMBL" id="VDK47760.1"/>
    </source>
</evidence>
<feature type="signal peptide" evidence="1">
    <location>
        <begin position="1"/>
        <end position="22"/>
    </location>
</feature>
<gene>
    <name evidence="2" type="ORF">TASK_LOCUS10032</name>
</gene>
<name>A0A3P6QVV6_TAEAS</name>
<sequence length="62" mass="7411">MRYPRMCAMLMLQFLAIIPTHLRFGFPQQDFFSETARLPRQYFNIAFPTSTATRPDYIHLKL</sequence>
<protein>
    <submittedName>
        <fullName evidence="2">Uncharacterized protein</fullName>
    </submittedName>
</protein>
<proteinExistence type="predicted"/>
<accession>A0A3P6QVV6</accession>
<dbReference type="AlphaFoldDB" id="A0A3P6QVV6"/>
<evidence type="ECO:0000256" key="1">
    <source>
        <dbReference type="SAM" id="SignalP"/>
    </source>
</evidence>
<organism evidence="2 3">
    <name type="scientific">Taenia asiatica</name>
    <name type="common">Asian tapeworm</name>
    <dbReference type="NCBI Taxonomy" id="60517"/>
    <lineage>
        <taxon>Eukaryota</taxon>
        <taxon>Metazoa</taxon>
        <taxon>Spiralia</taxon>
        <taxon>Lophotrochozoa</taxon>
        <taxon>Platyhelminthes</taxon>
        <taxon>Cestoda</taxon>
        <taxon>Eucestoda</taxon>
        <taxon>Cyclophyllidea</taxon>
        <taxon>Taeniidae</taxon>
        <taxon>Taenia</taxon>
    </lineage>
</organism>
<feature type="chain" id="PRO_5018286547" evidence="1">
    <location>
        <begin position="23"/>
        <end position="62"/>
    </location>
</feature>